<dbReference type="SUPFAM" id="SSF47384">
    <property type="entry name" value="Homodimeric domain of signal transducing histidine kinase"/>
    <property type="match status" value="1"/>
</dbReference>
<dbReference type="RefSeq" id="WP_078501349.1">
    <property type="nucleotide sequence ID" value="NZ_MSZX01000009.1"/>
</dbReference>
<dbReference type="PANTHER" id="PTHR45453">
    <property type="entry name" value="PHOSPHATE REGULON SENSOR PROTEIN PHOR"/>
    <property type="match status" value="1"/>
</dbReference>
<dbReference type="EMBL" id="MSZX01000009">
    <property type="protein sequence ID" value="OPA75277.1"/>
    <property type="molecule type" value="Genomic_DNA"/>
</dbReference>
<evidence type="ECO:0000256" key="3">
    <source>
        <dbReference type="ARBA" id="ARBA00012438"/>
    </source>
</evidence>
<dbReference type="InterPro" id="IPR003594">
    <property type="entry name" value="HATPase_dom"/>
</dbReference>
<feature type="transmembrane region" description="Helical" evidence="13">
    <location>
        <begin position="262"/>
        <end position="285"/>
    </location>
</feature>
<dbReference type="PROSITE" id="PS50109">
    <property type="entry name" value="HIS_KIN"/>
    <property type="match status" value="1"/>
</dbReference>
<dbReference type="GO" id="GO:0005886">
    <property type="term" value="C:plasma membrane"/>
    <property type="evidence" value="ECO:0007669"/>
    <property type="project" value="UniProtKB-SubCell"/>
</dbReference>
<keyword evidence="11 13" id="KW-0472">Membrane</keyword>
<dbReference type="InterPro" id="IPR003661">
    <property type="entry name" value="HisK_dim/P_dom"/>
</dbReference>
<dbReference type="InterPro" id="IPR036097">
    <property type="entry name" value="HisK_dim/P_sf"/>
</dbReference>
<dbReference type="GO" id="GO:0004721">
    <property type="term" value="F:phosphoprotein phosphatase activity"/>
    <property type="evidence" value="ECO:0007669"/>
    <property type="project" value="TreeGrafter"/>
</dbReference>
<evidence type="ECO:0000256" key="11">
    <source>
        <dbReference type="ARBA" id="ARBA00023136"/>
    </source>
</evidence>
<organism evidence="16 17">
    <name type="scientific">Paenibacillus selenitireducens</name>
    <dbReference type="NCBI Taxonomy" id="1324314"/>
    <lineage>
        <taxon>Bacteria</taxon>
        <taxon>Bacillati</taxon>
        <taxon>Bacillota</taxon>
        <taxon>Bacilli</taxon>
        <taxon>Bacillales</taxon>
        <taxon>Paenibacillaceae</taxon>
        <taxon>Paenibacillus</taxon>
    </lineage>
</organism>
<gene>
    <name evidence="16" type="ORF">BVG16_22025</name>
</gene>
<dbReference type="OrthoDB" id="9762826at2"/>
<reference evidence="16 17" key="1">
    <citation type="submission" date="2017-01" db="EMBL/GenBank/DDBJ databases">
        <title>Genome analysis of Paenibacillus selenitrireducens ES3-24.</title>
        <authorList>
            <person name="Xu D."/>
            <person name="Yao R."/>
            <person name="Zheng S."/>
        </authorList>
    </citation>
    <scope>NUCLEOTIDE SEQUENCE [LARGE SCALE GENOMIC DNA]</scope>
    <source>
        <strain evidence="16 17">ES3-24</strain>
    </source>
</reference>
<dbReference type="PRINTS" id="PR00344">
    <property type="entry name" value="BCTRLSENSOR"/>
</dbReference>
<protein>
    <recommendedName>
        <fullName evidence="3">histidine kinase</fullName>
        <ecNumber evidence="3">2.7.13.3</ecNumber>
    </recommendedName>
</protein>
<name>A0A1T2X5X9_9BACL</name>
<keyword evidence="4" id="KW-1003">Cell membrane</keyword>
<comment type="catalytic activity">
    <reaction evidence="1">
        <text>ATP + protein L-histidine = ADP + protein N-phospho-L-histidine.</text>
        <dbReference type="EC" id="2.7.13.3"/>
    </reaction>
</comment>
<keyword evidence="10" id="KW-0902">Two-component regulatory system</keyword>
<dbReference type="CDD" id="cd06225">
    <property type="entry name" value="HAMP"/>
    <property type="match status" value="1"/>
</dbReference>
<dbReference type="EC" id="2.7.13.3" evidence="3"/>
<evidence type="ECO:0000256" key="12">
    <source>
        <dbReference type="SAM" id="Coils"/>
    </source>
</evidence>
<evidence type="ECO:0000259" key="15">
    <source>
        <dbReference type="PROSITE" id="PS50885"/>
    </source>
</evidence>
<dbReference type="CDD" id="cd00082">
    <property type="entry name" value="HisKA"/>
    <property type="match status" value="1"/>
</dbReference>
<dbReference type="InterPro" id="IPR050351">
    <property type="entry name" value="BphY/WalK/GraS-like"/>
</dbReference>
<evidence type="ECO:0000256" key="1">
    <source>
        <dbReference type="ARBA" id="ARBA00000085"/>
    </source>
</evidence>
<dbReference type="Gene3D" id="3.30.565.10">
    <property type="entry name" value="Histidine kinase-like ATPase, C-terminal domain"/>
    <property type="match status" value="1"/>
</dbReference>
<evidence type="ECO:0000256" key="4">
    <source>
        <dbReference type="ARBA" id="ARBA00022475"/>
    </source>
</evidence>
<evidence type="ECO:0000313" key="16">
    <source>
        <dbReference type="EMBL" id="OPA75277.1"/>
    </source>
</evidence>
<proteinExistence type="predicted"/>
<comment type="caution">
    <text evidence="16">The sequence shown here is derived from an EMBL/GenBank/DDBJ whole genome shotgun (WGS) entry which is preliminary data.</text>
</comment>
<dbReference type="InterPro" id="IPR036890">
    <property type="entry name" value="HATPase_C_sf"/>
</dbReference>
<dbReference type="GO" id="GO:0000155">
    <property type="term" value="F:phosphorelay sensor kinase activity"/>
    <property type="evidence" value="ECO:0007669"/>
    <property type="project" value="InterPro"/>
</dbReference>
<dbReference type="PANTHER" id="PTHR45453:SF3">
    <property type="entry name" value="HISTIDINE KINASE"/>
    <property type="match status" value="1"/>
</dbReference>
<keyword evidence="12" id="KW-0175">Coiled coil</keyword>
<dbReference type="Gene3D" id="6.10.340.10">
    <property type="match status" value="1"/>
</dbReference>
<dbReference type="InterPro" id="IPR005467">
    <property type="entry name" value="His_kinase_dom"/>
</dbReference>
<dbReference type="InterPro" id="IPR004358">
    <property type="entry name" value="Sig_transdc_His_kin-like_C"/>
</dbReference>
<evidence type="ECO:0000256" key="5">
    <source>
        <dbReference type="ARBA" id="ARBA00022553"/>
    </source>
</evidence>
<keyword evidence="17" id="KW-1185">Reference proteome</keyword>
<dbReference type="FunFam" id="3.30.565.10:FF:000006">
    <property type="entry name" value="Sensor histidine kinase WalK"/>
    <property type="match status" value="1"/>
</dbReference>
<dbReference type="Pfam" id="PF00672">
    <property type="entry name" value="HAMP"/>
    <property type="match status" value="1"/>
</dbReference>
<keyword evidence="13" id="KW-0812">Transmembrane</keyword>
<evidence type="ECO:0000256" key="13">
    <source>
        <dbReference type="SAM" id="Phobius"/>
    </source>
</evidence>
<feature type="coiled-coil region" evidence="12">
    <location>
        <begin position="323"/>
        <end position="364"/>
    </location>
</feature>
<evidence type="ECO:0000256" key="8">
    <source>
        <dbReference type="ARBA" id="ARBA00022777"/>
    </source>
</evidence>
<evidence type="ECO:0000256" key="10">
    <source>
        <dbReference type="ARBA" id="ARBA00023012"/>
    </source>
</evidence>
<dbReference type="SUPFAM" id="SSF158472">
    <property type="entry name" value="HAMP domain-like"/>
    <property type="match status" value="1"/>
</dbReference>
<keyword evidence="6" id="KW-0808">Transferase</keyword>
<feature type="transmembrane region" description="Helical" evidence="13">
    <location>
        <begin position="6"/>
        <end position="33"/>
    </location>
</feature>
<feature type="domain" description="HAMP" evidence="15">
    <location>
        <begin position="283"/>
        <end position="335"/>
    </location>
</feature>
<evidence type="ECO:0000256" key="6">
    <source>
        <dbReference type="ARBA" id="ARBA00022679"/>
    </source>
</evidence>
<evidence type="ECO:0000256" key="9">
    <source>
        <dbReference type="ARBA" id="ARBA00022840"/>
    </source>
</evidence>
<dbReference type="PROSITE" id="PS50885">
    <property type="entry name" value="HAMP"/>
    <property type="match status" value="1"/>
</dbReference>
<evidence type="ECO:0000259" key="14">
    <source>
        <dbReference type="PROSITE" id="PS50109"/>
    </source>
</evidence>
<keyword evidence="9" id="KW-0067">ATP-binding</keyword>
<keyword evidence="7" id="KW-0547">Nucleotide-binding</keyword>
<evidence type="ECO:0000256" key="2">
    <source>
        <dbReference type="ARBA" id="ARBA00004651"/>
    </source>
</evidence>
<dbReference type="InterPro" id="IPR003660">
    <property type="entry name" value="HAMP_dom"/>
</dbReference>
<dbReference type="Pfam" id="PF00512">
    <property type="entry name" value="HisKA"/>
    <property type="match status" value="1"/>
</dbReference>
<dbReference type="STRING" id="1324314.BVG16_22025"/>
<dbReference type="Pfam" id="PF02518">
    <property type="entry name" value="HATPase_c"/>
    <property type="match status" value="1"/>
</dbReference>
<evidence type="ECO:0000256" key="7">
    <source>
        <dbReference type="ARBA" id="ARBA00022741"/>
    </source>
</evidence>
<dbReference type="Gene3D" id="1.10.287.130">
    <property type="match status" value="1"/>
</dbReference>
<dbReference type="GO" id="GO:0005524">
    <property type="term" value="F:ATP binding"/>
    <property type="evidence" value="ECO:0007669"/>
    <property type="project" value="UniProtKB-KW"/>
</dbReference>
<dbReference type="SMART" id="SM00304">
    <property type="entry name" value="HAMP"/>
    <property type="match status" value="1"/>
</dbReference>
<keyword evidence="13" id="KW-1133">Transmembrane helix</keyword>
<dbReference type="SMART" id="SM00388">
    <property type="entry name" value="HisKA"/>
    <property type="match status" value="1"/>
</dbReference>
<dbReference type="SMART" id="SM00387">
    <property type="entry name" value="HATPase_c"/>
    <property type="match status" value="1"/>
</dbReference>
<dbReference type="FunFam" id="1.10.287.130:FF:000001">
    <property type="entry name" value="Two-component sensor histidine kinase"/>
    <property type="match status" value="1"/>
</dbReference>
<dbReference type="GO" id="GO:0016036">
    <property type="term" value="P:cellular response to phosphate starvation"/>
    <property type="evidence" value="ECO:0007669"/>
    <property type="project" value="TreeGrafter"/>
</dbReference>
<sequence>MKKNSVVFKLFLVTSAFILMIFALVMLAQGLFFDRFYMDSKQRELQRHIMEFSQQYGKIARDGREEASRLLGQFMNTNNASMVILDESFQRLSMEPYYIDVEQKGKTVTIRIPSEGMQATDLPQGLHIGDFLVVDGYFVDEADRIMKPVQIQRERSDVQEGLTRFEGNIRDMLLPEQRSFNPLYQDSLIDDVLKDKILSDAHAAERFNRETSSHFQWRDPWSGVNYAVVMQRLTSDARDGSFLFAMTSLQPVGEAVSMLKKYYLYLAPALLFFIVLLSLIFSRMISRPLIKLSRSAINMAELDFTVRTTIHTKDEFGALAQSLNTLAERLHRTLNELMLANEQLRSDMDEKQRLENLRKELIANLSHELKTPLGIVKGFAEGLQDDVAVEKRERYLGFILQEADRMNALIIDMLELSKFEARVIQIHLVAFPIMDVVQRVVDTFTQQLDRKKLQMVMIDETDAPCNVSADPRKIEQVLLNLLSNAIRHAKEQSEIRVRMYRLHPRQLIIRIDNVGSPIAVEDITRIWEPFYRAERSRDRKSGGTGLGLAIVQHILNLHQSEYGVQNTEQGVSFYFTLQEIDRNEMDEHEDYI</sequence>
<comment type="subcellular location">
    <subcellularLocation>
        <location evidence="2">Cell membrane</location>
        <topology evidence="2">Multi-pass membrane protein</topology>
    </subcellularLocation>
</comment>
<keyword evidence="5" id="KW-0597">Phosphoprotein</keyword>
<evidence type="ECO:0000313" key="17">
    <source>
        <dbReference type="Proteomes" id="UP000190188"/>
    </source>
</evidence>
<keyword evidence="8 16" id="KW-0418">Kinase</keyword>
<dbReference type="Proteomes" id="UP000190188">
    <property type="component" value="Unassembled WGS sequence"/>
</dbReference>
<dbReference type="SUPFAM" id="SSF55874">
    <property type="entry name" value="ATPase domain of HSP90 chaperone/DNA topoisomerase II/histidine kinase"/>
    <property type="match status" value="1"/>
</dbReference>
<feature type="domain" description="Histidine kinase" evidence="14">
    <location>
        <begin position="364"/>
        <end position="581"/>
    </location>
</feature>
<accession>A0A1T2X5X9</accession>
<dbReference type="AlphaFoldDB" id="A0A1T2X5X9"/>